<feature type="domain" description="Trigger factor ribosome-binding bacterial" evidence="10">
    <location>
        <begin position="1"/>
        <end position="144"/>
    </location>
</feature>
<dbReference type="AlphaFoldDB" id="A0A3L9MHP1"/>
<sequence>MNITRNTTDNLSAVISITLAKADYQEKVDNVLNQYRKTASIKGFRKGQVPMSFVKKQYGDAVVFDTVNELLQKSVTEYINEEKLSILGNPIPVIKDAIDWNAEELTFDFEIGLAPEFDVDLSKIEVESLKVAVADEEVQKYVDNFSQRFGSLKSLEAAEEGAILKVDQAVNGEEAKASFIRIEDLKDASAFIGKKVGDIVEVNSKDIYDTAEEATQNLGTEVSEEGVNISITIKEINTVAKAEVNQELFDKVYGEGAVDSEEAFRNKIKEESENMYNKEADKQIINDVVAALLENTSFELPKEFLTKWLTFSNEQITSEEQAAEELAKMEKSLRYQLIEAKIAEVNNVEVNAEEVKEAAVVAIKEQLKMYGQTSIPEESMNQIIAGALSNQEEYNRLSYQVFTDKMLAIFKENVKLNEKEVTFDEFVEIITKKNEELAEA</sequence>
<proteinExistence type="inferred from homology"/>
<dbReference type="PANTHER" id="PTHR30560:SF3">
    <property type="entry name" value="TRIGGER FACTOR-LIKE PROTEIN TIG, CHLOROPLASTIC"/>
    <property type="match status" value="1"/>
</dbReference>
<evidence type="ECO:0000256" key="1">
    <source>
        <dbReference type="ARBA" id="ARBA00000971"/>
    </source>
</evidence>
<dbReference type="NCBIfam" id="TIGR00115">
    <property type="entry name" value="tig"/>
    <property type="match status" value="1"/>
</dbReference>
<dbReference type="InterPro" id="IPR008880">
    <property type="entry name" value="Trigger_fac_C"/>
</dbReference>
<dbReference type="InterPro" id="IPR008881">
    <property type="entry name" value="Trigger_fac_ribosome-bd_bac"/>
</dbReference>
<comment type="subcellular location">
    <subcellularLocation>
        <location evidence="2">Cytoplasm</location>
    </subcellularLocation>
</comment>
<keyword evidence="8 12" id="KW-0413">Isomerase</keyword>
<comment type="similarity">
    <text evidence="3">Belongs to the FKBP-type PPIase family. Tig subfamily.</text>
</comment>
<dbReference type="PANTHER" id="PTHR30560">
    <property type="entry name" value="TRIGGER FACTOR CHAPERONE AND PEPTIDYL-PROLYL CIS/TRANS ISOMERASE"/>
    <property type="match status" value="1"/>
</dbReference>
<reference evidence="12 13" key="1">
    <citation type="submission" date="2018-10" db="EMBL/GenBank/DDBJ databases">
        <authorList>
            <person name="Chen X."/>
        </authorList>
    </citation>
    <scope>NUCLEOTIDE SEQUENCE [LARGE SCALE GENOMIC DNA]</scope>
    <source>
        <strain evidence="12 13">YIM 102668</strain>
    </source>
</reference>
<dbReference type="InterPro" id="IPR036611">
    <property type="entry name" value="Trigger_fac_ribosome-bd_sf"/>
</dbReference>
<dbReference type="OrthoDB" id="9767721at2"/>
<accession>A0A3L9MHP1</accession>
<dbReference type="GO" id="GO:0043022">
    <property type="term" value="F:ribosome binding"/>
    <property type="evidence" value="ECO:0007669"/>
    <property type="project" value="TreeGrafter"/>
</dbReference>
<evidence type="ECO:0000256" key="6">
    <source>
        <dbReference type="ARBA" id="ARBA00023110"/>
    </source>
</evidence>
<dbReference type="EMBL" id="RDOJ01000002">
    <property type="protein sequence ID" value="RLZ12362.1"/>
    <property type="molecule type" value="Genomic_DNA"/>
</dbReference>
<feature type="domain" description="Trigger factor C-terminal" evidence="11">
    <location>
        <begin position="262"/>
        <end position="371"/>
    </location>
</feature>
<dbReference type="Pfam" id="PF05698">
    <property type="entry name" value="Trigger_C"/>
    <property type="match status" value="1"/>
</dbReference>
<dbReference type="InterPro" id="IPR027304">
    <property type="entry name" value="Trigger_fact/SurA_dom_sf"/>
</dbReference>
<dbReference type="GO" id="GO:0015031">
    <property type="term" value="P:protein transport"/>
    <property type="evidence" value="ECO:0007669"/>
    <property type="project" value="InterPro"/>
</dbReference>
<dbReference type="SUPFAM" id="SSF109998">
    <property type="entry name" value="Triger factor/SurA peptide-binding domain-like"/>
    <property type="match status" value="1"/>
</dbReference>
<organism evidence="12 13">
    <name type="scientific">Faecalibacter macacae</name>
    <dbReference type="NCBI Taxonomy" id="1859289"/>
    <lineage>
        <taxon>Bacteria</taxon>
        <taxon>Pseudomonadati</taxon>
        <taxon>Bacteroidota</taxon>
        <taxon>Flavobacteriia</taxon>
        <taxon>Flavobacteriales</taxon>
        <taxon>Weeksellaceae</taxon>
        <taxon>Faecalibacter</taxon>
    </lineage>
</organism>
<dbReference type="Pfam" id="PF05697">
    <property type="entry name" value="Trigger_N"/>
    <property type="match status" value="1"/>
</dbReference>
<dbReference type="Gene3D" id="3.30.70.1050">
    <property type="entry name" value="Trigger factor ribosome-binding domain"/>
    <property type="match status" value="1"/>
</dbReference>
<evidence type="ECO:0000259" key="10">
    <source>
        <dbReference type="Pfam" id="PF05697"/>
    </source>
</evidence>
<dbReference type="RefSeq" id="WP_121933574.1">
    <property type="nucleotide sequence ID" value="NZ_RDOJ01000002.1"/>
</dbReference>
<keyword evidence="13" id="KW-1185">Reference proteome</keyword>
<dbReference type="InterPro" id="IPR037041">
    <property type="entry name" value="Trigger_fac_C_sf"/>
</dbReference>
<keyword evidence="7" id="KW-0143">Chaperone</keyword>
<dbReference type="Proteomes" id="UP000275348">
    <property type="component" value="Unassembled WGS sequence"/>
</dbReference>
<evidence type="ECO:0000256" key="9">
    <source>
        <dbReference type="ARBA" id="ARBA00029986"/>
    </source>
</evidence>
<evidence type="ECO:0000256" key="3">
    <source>
        <dbReference type="ARBA" id="ARBA00005464"/>
    </source>
</evidence>
<dbReference type="InterPro" id="IPR005215">
    <property type="entry name" value="Trig_fac"/>
</dbReference>
<evidence type="ECO:0000313" key="12">
    <source>
        <dbReference type="EMBL" id="RLZ12362.1"/>
    </source>
</evidence>
<dbReference type="GO" id="GO:0003755">
    <property type="term" value="F:peptidyl-prolyl cis-trans isomerase activity"/>
    <property type="evidence" value="ECO:0007669"/>
    <property type="project" value="UniProtKB-KW"/>
</dbReference>
<gene>
    <name evidence="12" type="primary">tig</name>
    <name evidence="12" type="ORF">EAH69_02280</name>
</gene>
<dbReference type="Gene3D" id="1.10.3120.10">
    <property type="entry name" value="Trigger factor, C-terminal domain"/>
    <property type="match status" value="1"/>
</dbReference>
<dbReference type="GO" id="GO:0051083">
    <property type="term" value="P:'de novo' cotranslational protein folding"/>
    <property type="evidence" value="ECO:0007669"/>
    <property type="project" value="TreeGrafter"/>
</dbReference>
<evidence type="ECO:0000256" key="4">
    <source>
        <dbReference type="ARBA" id="ARBA00013194"/>
    </source>
</evidence>
<evidence type="ECO:0000256" key="2">
    <source>
        <dbReference type="ARBA" id="ARBA00004496"/>
    </source>
</evidence>
<dbReference type="EC" id="5.2.1.8" evidence="4"/>
<evidence type="ECO:0000256" key="8">
    <source>
        <dbReference type="ARBA" id="ARBA00023235"/>
    </source>
</evidence>
<evidence type="ECO:0000313" key="13">
    <source>
        <dbReference type="Proteomes" id="UP000275348"/>
    </source>
</evidence>
<dbReference type="GO" id="GO:0005737">
    <property type="term" value="C:cytoplasm"/>
    <property type="evidence" value="ECO:0007669"/>
    <property type="project" value="UniProtKB-SubCell"/>
</dbReference>
<dbReference type="PIRSF" id="PIRSF003095">
    <property type="entry name" value="Trigger_factor"/>
    <property type="match status" value="1"/>
</dbReference>
<dbReference type="GO" id="GO:0044183">
    <property type="term" value="F:protein folding chaperone"/>
    <property type="evidence" value="ECO:0007669"/>
    <property type="project" value="TreeGrafter"/>
</dbReference>
<comment type="caution">
    <text evidence="12">The sequence shown here is derived from an EMBL/GenBank/DDBJ whole genome shotgun (WGS) entry which is preliminary data.</text>
</comment>
<evidence type="ECO:0000256" key="5">
    <source>
        <dbReference type="ARBA" id="ARBA00016902"/>
    </source>
</evidence>
<evidence type="ECO:0000256" key="7">
    <source>
        <dbReference type="ARBA" id="ARBA00023186"/>
    </source>
</evidence>
<protein>
    <recommendedName>
        <fullName evidence="5">Trigger factor</fullName>
        <ecNumber evidence="4">5.2.1.8</ecNumber>
    </recommendedName>
    <alternativeName>
        <fullName evidence="9">PPIase</fullName>
    </alternativeName>
</protein>
<comment type="catalytic activity">
    <reaction evidence="1">
        <text>[protein]-peptidylproline (omega=180) = [protein]-peptidylproline (omega=0)</text>
        <dbReference type="Rhea" id="RHEA:16237"/>
        <dbReference type="Rhea" id="RHEA-COMP:10747"/>
        <dbReference type="Rhea" id="RHEA-COMP:10748"/>
        <dbReference type="ChEBI" id="CHEBI:83833"/>
        <dbReference type="ChEBI" id="CHEBI:83834"/>
        <dbReference type="EC" id="5.2.1.8"/>
    </reaction>
</comment>
<dbReference type="GO" id="GO:0043335">
    <property type="term" value="P:protein unfolding"/>
    <property type="evidence" value="ECO:0007669"/>
    <property type="project" value="TreeGrafter"/>
</dbReference>
<name>A0A3L9MHP1_9FLAO</name>
<evidence type="ECO:0000259" key="11">
    <source>
        <dbReference type="Pfam" id="PF05698"/>
    </source>
</evidence>
<keyword evidence="6" id="KW-0697">Rotamase</keyword>
<dbReference type="SUPFAM" id="SSF102735">
    <property type="entry name" value="Trigger factor ribosome-binding domain"/>
    <property type="match status" value="1"/>
</dbReference>